<feature type="repeat" description="PPR" evidence="2">
    <location>
        <begin position="471"/>
        <end position="505"/>
    </location>
</feature>
<dbReference type="InterPro" id="IPR046960">
    <property type="entry name" value="PPR_At4g14850-like_plant"/>
</dbReference>
<dbReference type="Gene3D" id="1.25.40.10">
    <property type="entry name" value="Tetratricopeptide repeat domain"/>
    <property type="match status" value="5"/>
</dbReference>
<keyword evidence="4" id="KW-1185">Reference proteome</keyword>
<dbReference type="PROSITE" id="PS51375">
    <property type="entry name" value="PPR"/>
    <property type="match status" value="5"/>
</dbReference>
<evidence type="ECO:0008006" key="5">
    <source>
        <dbReference type="Google" id="ProtNLM"/>
    </source>
</evidence>
<organism evidence="3 4">
    <name type="scientific">Stephania cephalantha</name>
    <dbReference type="NCBI Taxonomy" id="152367"/>
    <lineage>
        <taxon>Eukaryota</taxon>
        <taxon>Viridiplantae</taxon>
        <taxon>Streptophyta</taxon>
        <taxon>Embryophyta</taxon>
        <taxon>Tracheophyta</taxon>
        <taxon>Spermatophyta</taxon>
        <taxon>Magnoliopsida</taxon>
        <taxon>Ranunculales</taxon>
        <taxon>Menispermaceae</taxon>
        <taxon>Menispermoideae</taxon>
        <taxon>Cissampelideae</taxon>
        <taxon>Stephania</taxon>
    </lineage>
</organism>
<dbReference type="GO" id="GO:0009451">
    <property type="term" value="P:RNA modification"/>
    <property type="evidence" value="ECO:0007669"/>
    <property type="project" value="InterPro"/>
</dbReference>
<accession>A0AAP0JVD5</accession>
<evidence type="ECO:0000313" key="3">
    <source>
        <dbReference type="EMBL" id="KAK9140931.1"/>
    </source>
</evidence>
<evidence type="ECO:0000256" key="1">
    <source>
        <dbReference type="ARBA" id="ARBA00022737"/>
    </source>
</evidence>
<dbReference type="EMBL" id="JBBNAG010000004">
    <property type="protein sequence ID" value="KAK9140931.1"/>
    <property type="molecule type" value="Genomic_DNA"/>
</dbReference>
<comment type="caution">
    <text evidence="3">The sequence shown here is derived from an EMBL/GenBank/DDBJ whole genome shotgun (WGS) entry which is preliminary data.</text>
</comment>
<gene>
    <name evidence="3" type="ORF">Scep_010612</name>
</gene>
<dbReference type="NCBIfam" id="TIGR00756">
    <property type="entry name" value="PPR"/>
    <property type="match status" value="4"/>
</dbReference>
<dbReference type="FunFam" id="1.25.40.10:FF:000351">
    <property type="entry name" value="Pentatricopeptide repeat-containing protein"/>
    <property type="match status" value="1"/>
</dbReference>
<dbReference type="PANTHER" id="PTHR47926">
    <property type="entry name" value="PENTATRICOPEPTIDE REPEAT-CONTAINING PROTEIN"/>
    <property type="match status" value="1"/>
</dbReference>
<dbReference type="Pfam" id="PF13812">
    <property type="entry name" value="PPR_3"/>
    <property type="match status" value="1"/>
</dbReference>
<reference evidence="3 4" key="1">
    <citation type="submission" date="2024-01" db="EMBL/GenBank/DDBJ databases">
        <title>Genome assemblies of Stephania.</title>
        <authorList>
            <person name="Yang L."/>
        </authorList>
    </citation>
    <scope>NUCLEOTIDE SEQUENCE [LARGE SCALE GENOMIC DNA]</scope>
    <source>
        <strain evidence="3">JXDWG</strain>
        <tissue evidence="3">Leaf</tissue>
    </source>
</reference>
<evidence type="ECO:0000313" key="4">
    <source>
        <dbReference type="Proteomes" id="UP001419268"/>
    </source>
</evidence>
<dbReference type="InterPro" id="IPR046848">
    <property type="entry name" value="E_motif"/>
</dbReference>
<proteinExistence type="predicted"/>
<feature type="repeat" description="PPR" evidence="2">
    <location>
        <begin position="232"/>
        <end position="266"/>
    </location>
</feature>
<dbReference type="AlphaFoldDB" id="A0AAP0JVD5"/>
<feature type="repeat" description="PPR" evidence="2">
    <location>
        <begin position="333"/>
        <end position="367"/>
    </location>
</feature>
<dbReference type="Pfam" id="PF20431">
    <property type="entry name" value="E_motif"/>
    <property type="match status" value="1"/>
</dbReference>
<dbReference type="InterPro" id="IPR002885">
    <property type="entry name" value="PPR_rpt"/>
</dbReference>
<dbReference type="FunFam" id="1.25.40.10:FF:000427">
    <property type="entry name" value="Pentatricopeptide repeat-containing protein chloroplastic"/>
    <property type="match status" value="1"/>
</dbReference>
<dbReference type="InterPro" id="IPR011990">
    <property type="entry name" value="TPR-like_helical_dom_sf"/>
</dbReference>
<dbReference type="Proteomes" id="UP001419268">
    <property type="component" value="Unassembled WGS sequence"/>
</dbReference>
<dbReference type="Pfam" id="PF01535">
    <property type="entry name" value="PPR"/>
    <property type="match status" value="4"/>
</dbReference>
<dbReference type="FunFam" id="1.25.40.10:FF:000436">
    <property type="entry name" value="Pentatricopeptide repeat-containing protein At5g39350 family"/>
    <property type="match status" value="1"/>
</dbReference>
<feature type="repeat" description="PPR" evidence="2">
    <location>
        <begin position="436"/>
        <end position="470"/>
    </location>
</feature>
<evidence type="ECO:0000256" key="2">
    <source>
        <dbReference type="PROSITE-ProRule" id="PRU00708"/>
    </source>
</evidence>
<sequence length="629" mass="69513">MSFRSFLAAIKTCSCPSQGRQLFDKLPKKSSSFYNAMIKCHIQFQESGKALRTFTEMLTSGQHQPDNFTFPVVLKACSELSMLDMGMAVHCQVWIGGFQSDIYVQNSLISMYMNCDKEEEAARVFSAMHDRNVISWNSMISGYSRNGNSENALMAFDRMVCEDVEPDHATVVSVLPACANLKGLQWAKRVHEMVEKKGLGTVAVKNALVDMYAKCGCLHEAQLVFDGMNERDVVSWTAMVGGYVYNGDGSRALALCYPMLLEGVRPNSVTVAALLSACVNVSSLKHGKCIHSWVLRCGLESDVLVETALVDLYAKCNRINLSLHVFNKTSRRRTVPWNSIITGHVHNGLAADAIELFKQMQVEAVDLDGATLLSLLPAYAHIADLNQAENIHGYLIRSGFGSRIEIATGMIHVYSKCGCLEKAHKVFDMINRKDNDIISWSAIIACYAMHGHGEVAISLFDQMMQAGVRPNEVTFTSLLHACSHAGLVDEGLRLFKTMFMQGDLRTQYADHHFTCIIDILGRAGRLKEAFELIATMPFEPSHAVWGALLGGCVIHEDVELGELAAKKLFKLEPNNTGNYILLSKIYAAAGRWEDVENVRTTMSEMGLRKTPGCSSIEVKNVGSLSGFVR</sequence>
<dbReference type="PANTHER" id="PTHR47926:SF493">
    <property type="entry name" value="PENTATRICOPEPTIDE REPEAT-CONTAINING PROTEIN"/>
    <property type="match status" value="1"/>
</dbReference>
<dbReference type="SUPFAM" id="SSF48452">
    <property type="entry name" value="TPR-like"/>
    <property type="match status" value="1"/>
</dbReference>
<feature type="repeat" description="PPR" evidence="2">
    <location>
        <begin position="132"/>
        <end position="166"/>
    </location>
</feature>
<dbReference type="GO" id="GO:0003723">
    <property type="term" value="F:RNA binding"/>
    <property type="evidence" value="ECO:0007669"/>
    <property type="project" value="InterPro"/>
</dbReference>
<dbReference type="Pfam" id="PF13041">
    <property type="entry name" value="PPR_2"/>
    <property type="match status" value="2"/>
</dbReference>
<dbReference type="FunFam" id="1.25.40.10:FF:000090">
    <property type="entry name" value="Pentatricopeptide repeat-containing protein, chloroplastic"/>
    <property type="match status" value="1"/>
</dbReference>
<name>A0AAP0JVD5_9MAGN</name>
<protein>
    <recommendedName>
        <fullName evidence="5">Pentatricopeptide repeat-containing protein</fullName>
    </recommendedName>
</protein>
<keyword evidence="1" id="KW-0677">Repeat</keyword>